<feature type="signal peptide" evidence="6">
    <location>
        <begin position="1"/>
        <end position="31"/>
    </location>
</feature>
<feature type="region of interest" description="Disordered" evidence="5">
    <location>
        <begin position="634"/>
        <end position="683"/>
    </location>
</feature>
<protein>
    <recommendedName>
        <fullName evidence="7">LysM domain-containing protein</fullName>
    </recommendedName>
</protein>
<dbReference type="EMBL" id="JAVHNQ010000002">
    <property type="protein sequence ID" value="KAK6355093.1"/>
    <property type="molecule type" value="Genomic_DNA"/>
</dbReference>
<feature type="compositionally biased region" description="Low complexity" evidence="5">
    <location>
        <begin position="226"/>
        <end position="239"/>
    </location>
</feature>
<evidence type="ECO:0000256" key="3">
    <source>
        <dbReference type="ARBA" id="ARBA00023026"/>
    </source>
</evidence>
<name>A0AAV9V9B4_9PEZI</name>
<evidence type="ECO:0000256" key="6">
    <source>
        <dbReference type="SAM" id="SignalP"/>
    </source>
</evidence>
<accession>A0AAV9V9B4</accession>
<keyword evidence="4" id="KW-0175">Coiled coil</keyword>
<dbReference type="Gene3D" id="3.10.350.10">
    <property type="entry name" value="LysM domain"/>
    <property type="match status" value="3"/>
</dbReference>
<feature type="compositionally biased region" description="Low complexity" evidence="5">
    <location>
        <begin position="640"/>
        <end position="679"/>
    </location>
</feature>
<evidence type="ECO:0000256" key="1">
    <source>
        <dbReference type="ARBA" id="ARBA00022669"/>
    </source>
</evidence>
<feature type="domain" description="LysM" evidence="7">
    <location>
        <begin position="81"/>
        <end position="130"/>
    </location>
</feature>
<dbReference type="InterPro" id="IPR052210">
    <property type="entry name" value="LysM1-like"/>
</dbReference>
<keyword evidence="2 6" id="KW-0732">Signal</keyword>
<dbReference type="PANTHER" id="PTHR34997:SF2">
    <property type="entry name" value="LYSM DOMAIN-CONTAINING PROTEIN-RELATED"/>
    <property type="match status" value="1"/>
</dbReference>
<dbReference type="CDD" id="cd00118">
    <property type="entry name" value="LysM"/>
    <property type="match status" value="2"/>
</dbReference>
<dbReference type="PROSITE" id="PS51782">
    <property type="entry name" value="LYSM"/>
    <property type="match status" value="2"/>
</dbReference>
<feature type="domain" description="LysM" evidence="7">
    <location>
        <begin position="254"/>
        <end position="305"/>
    </location>
</feature>
<organism evidence="8 9">
    <name type="scientific">Orbilia brochopaga</name>
    <dbReference type="NCBI Taxonomy" id="3140254"/>
    <lineage>
        <taxon>Eukaryota</taxon>
        <taxon>Fungi</taxon>
        <taxon>Dikarya</taxon>
        <taxon>Ascomycota</taxon>
        <taxon>Pezizomycotina</taxon>
        <taxon>Orbiliomycetes</taxon>
        <taxon>Orbiliales</taxon>
        <taxon>Orbiliaceae</taxon>
        <taxon>Orbilia</taxon>
    </lineage>
</organism>
<dbReference type="AlphaFoldDB" id="A0AAV9V9B4"/>
<gene>
    <name evidence="8" type="ORF">TWF696_004217</name>
</gene>
<feature type="region of interest" description="Disordered" evidence="5">
    <location>
        <begin position="226"/>
        <end position="245"/>
    </location>
</feature>
<dbReference type="InterPro" id="IPR018392">
    <property type="entry name" value="LysM"/>
</dbReference>
<reference evidence="8 9" key="1">
    <citation type="submission" date="2019-10" db="EMBL/GenBank/DDBJ databases">
        <authorList>
            <person name="Palmer J.M."/>
        </authorList>
    </citation>
    <scope>NUCLEOTIDE SEQUENCE [LARGE SCALE GENOMIC DNA]</scope>
    <source>
        <strain evidence="8 9">TWF696</strain>
    </source>
</reference>
<feature type="chain" id="PRO_5043317445" description="LysM domain-containing protein" evidence="6">
    <location>
        <begin position="32"/>
        <end position="856"/>
    </location>
</feature>
<evidence type="ECO:0000259" key="7">
    <source>
        <dbReference type="PROSITE" id="PS51782"/>
    </source>
</evidence>
<proteinExistence type="predicted"/>
<dbReference type="Proteomes" id="UP001375240">
    <property type="component" value="Unassembled WGS sequence"/>
</dbReference>
<evidence type="ECO:0000256" key="4">
    <source>
        <dbReference type="SAM" id="Coils"/>
    </source>
</evidence>
<keyword evidence="1" id="KW-0147">Chitin-binding</keyword>
<evidence type="ECO:0000313" key="9">
    <source>
        <dbReference type="Proteomes" id="UP001375240"/>
    </source>
</evidence>
<comment type="caution">
    <text evidence="8">The sequence shown here is derived from an EMBL/GenBank/DDBJ whole genome shotgun (WGS) entry which is preliminary data.</text>
</comment>
<keyword evidence="9" id="KW-1185">Reference proteome</keyword>
<evidence type="ECO:0000256" key="2">
    <source>
        <dbReference type="ARBA" id="ARBA00022729"/>
    </source>
</evidence>
<dbReference type="PANTHER" id="PTHR34997">
    <property type="entry name" value="AM15"/>
    <property type="match status" value="1"/>
</dbReference>
<dbReference type="GO" id="GO:0008061">
    <property type="term" value="F:chitin binding"/>
    <property type="evidence" value="ECO:0007669"/>
    <property type="project" value="UniProtKB-KW"/>
</dbReference>
<dbReference type="InterPro" id="IPR036779">
    <property type="entry name" value="LysM_dom_sf"/>
</dbReference>
<evidence type="ECO:0000256" key="5">
    <source>
        <dbReference type="SAM" id="MobiDB-lite"/>
    </source>
</evidence>
<feature type="coiled-coil region" evidence="4">
    <location>
        <begin position="34"/>
        <end position="64"/>
    </location>
</feature>
<evidence type="ECO:0000313" key="8">
    <source>
        <dbReference type="EMBL" id="KAK6355093.1"/>
    </source>
</evidence>
<sequence length="856" mass="92438">MATGQMQHQQRRVFGFALWILLLICSEFVGAESLAEWKTRRRRIEQQEAELEQINRRAATTVGTPTTPTPIQSGQVSGCIGWRYIQSGDTCDNLVTRFASINLTKPNLLAWNPALKNDCSGLTSKTYVCVQRSTAVPSTTIRTTTSITISISTPSPIQAGQVSGCIGWRYVASTDTCDNIVSRFAAAPIGLTKPNLLTWNPALKSDCSGLTIKTFICVQRGASPPSTTLKTTTTTSTVPTPSPVQSGQASGCIGWRYVQSGDTCDNIVSRFVVAPVSLTKLNLLAWNPALGSDCSGLTLKTFVCVQRAPGSPTVTTTMSTLTADCVPYAPTGSPQMHAVVGQTYDDIPPSFLGYIDGYNETAKLTGMTMNITSNSTGETYTVLYDFRGFPNYISAVFKNGTNIIIHDETAPAKLRSTCGGTQKRNLESRALGTAWIEPPTFDVKVAVVDRCNSKLSGLNPVVACTYDPTQYFGGLVRISPERQYLNEWTESIYTGSCTFPRIANVANSYGCTTVAASHIVEICAQVTKWSTVEKISCFVAFITQPEFIPVCLEVVVAMGKFCNGINKLKKIDDNTNGAISKAFCSPPPNVIDLSVSVGNFLPGDLTLALSWIQWNPYTGEVPSEVSLQATISALPEDPCPTSTTTRTTTSSRSTTRSSSMSTTSASNTVSVSPTTPTYSHVIPTQSTGPFKGMPLCVPPGKEIDFTTSQYSNCGINATDPSIYSCTNLYDYYTPAYPGSGQGSFYITWIEYKSPPFPGVVSTFWQYLAAPPYPSYGNYWSCGITMQCPTPGCGKWGGDTVSSQVTLGWSTDFDGTVVGTFPNPWPQQIIQPCDKINCPGRCPFGQFLKTPEMECSV</sequence>
<keyword evidence="3" id="KW-0843">Virulence</keyword>